<dbReference type="Proteomes" id="UP001497623">
    <property type="component" value="Unassembled WGS sequence"/>
</dbReference>
<gene>
    <name evidence="1" type="ORF">MNOR_LOCUS7191</name>
</gene>
<evidence type="ECO:0000313" key="2">
    <source>
        <dbReference type="Proteomes" id="UP001497623"/>
    </source>
</evidence>
<accession>A0AAV2Q112</accession>
<sequence>MTSHKPSKIFTHQDEVCLRPSIEHQHIRLTPSATPIVEHISTTVSITSPRQSLAESPEAFSLSDPYSFASERGFNFDVEQAPSPRLEVRDIRLVSSQQRREPAYMIDPLSHAHRRAHLNNGINNVAKT</sequence>
<protein>
    <submittedName>
        <fullName evidence="1">Uncharacterized protein</fullName>
    </submittedName>
</protein>
<keyword evidence="2" id="KW-1185">Reference proteome</keyword>
<evidence type="ECO:0000313" key="1">
    <source>
        <dbReference type="EMBL" id="CAL4068389.1"/>
    </source>
</evidence>
<organism evidence="1 2">
    <name type="scientific">Meganyctiphanes norvegica</name>
    <name type="common">Northern krill</name>
    <name type="synonym">Thysanopoda norvegica</name>
    <dbReference type="NCBI Taxonomy" id="48144"/>
    <lineage>
        <taxon>Eukaryota</taxon>
        <taxon>Metazoa</taxon>
        <taxon>Ecdysozoa</taxon>
        <taxon>Arthropoda</taxon>
        <taxon>Crustacea</taxon>
        <taxon>Multicrustacea</taxon>
        <taxon>Malacostraca</taxon>
        <taxon>Eumalacostraca</taxon>
        <taxon>Eucarida</taxon>
        <taxon>Euphausiacea</taxon>
        <taxon>Euphausiidae</taxon>
        <taxon>Meganyctiphanes</taxon>
    </lineage>
</organism>
<name>A0AAV2Q112_MEGNR</name>
<comment type="caution">
    <text evidence="1">The sequence shown here is derived from an EMBL/GenBank/DDBJ whole genome shotgun (WGS) entry which is preliminary data.</text>
</comment>
<dbReference type="AlphaFoldDB" id="A0AAV2Q112"/>
<proteinExistence type="predicted"/>
<dbReference type="EMBL" id="CAXKWB010003118">
    <property type="protein sequence ID" value="CAL4068389.1"/>
    <property type="molecule type" value="Genomic_DNA"/>
</dbReference>
<reference evidence="1 2" key="1">
    <citation type="submission" date="2024-05" db="EMBL/GenBank/DDBJ databases">
        <authorList>
            <person name="Wallberg A."/>
        </authorList>
    </citation>
    <scope>NUCLEOTIDE SEQUENCE [LARGE SCALE GENOMIC DNA]</scope>
</reference>